<dbReference type="GO" id="GO:0006508">
    <property type="term" value="P:proteolysis"/>
    <property type="evidence" value="ECO:0007669"/>
    <property type="project" value="UniProtKB-KW"/>
</dbReference>
<dbReference type="InterPro" id="IPR001478">
    <property type="entry name" value="PDZ"/>
</dbReference>
<dbReference type="OrthoDB" id="5288180at2"/>
<dbReference type="InterPro" id="IPR036034">
    <property type="entry name" value="PDZ_sf"/>
</dbReference>
<dbReference type="PANTHER" id="PTHR43343">
    <property type="entry name" value="PEPTIDASE S12"/>
    <property type="match status" value="1"/>
</dbReference>
<dbReference type="Proteomes" id="UP000192907">
    <property type="component" value="Unassembled WGS sequence"/>
</dbReference>
<evidence type="ECO:0000256" key="2">
    <source>
        <dbReference type="ARBA" id="ARBA00022801"/>
    </source>
</evidence>
<dbReference type="Pfam" id="PF13180">
    <property type="entry name" value="PDZ_2"/>
    <property type="match status" value="1"/>
</dbReference>
<dbReference type="Gene3D" id="2.40.10.120">
    <property type="match status" value="1"/>
</dbReference>
<dbReference type="STRING" id="1513793.SAMN06296036_102326"/>
<reference evidence="5" key="1">
    <citation type="submission" date="2017-04" db="EMBL/GenBank/DDBJ databases">
        <authorList>
            <person name="Varghese N."/>
            <person name="Submissions S."/>
        </authorList>
    </citation>
    <scope>NUCLEOTIDE SEQUENCE [LARGE SCALE GENOMIC DNA]</scope>
    <source>
        <strain evidence="5">RKEM611</strain>
    </source>
</reference>
<dbReference type="PANTHER" id="PTHR43343:SF3">
    <property type="entry name" value="PROTEASE DO-LIKE 8, CHLOROPLASTIC"/>
    <property type="match status" value="1"/>
</dbReference>
<evidence type="ECO:0000313" key="4">
    <source>
        <dbReference type="EMBL" id="SME96949.1"/>
    </source>
</evidence>
<dbReference type="GO" id="GO:0004252">
    <property type="term" value="F:serine-type endopeptidase activity"/>
    <property type="evidence" value="ECO:0007669"/>
    <property type="project" value="InterPro"/>
</dbReference>
<dbReference type="AlphaFoldDB" id="A0A1Y6B9X3"/>
<keyword evidence="5" id="KW-1185">Reference proteome</keyword>
<dbReference type="Pfam" id="PF13365">
    <property type="entry name" value="Trypsin_2"/>
    <property type="match status" value="1"/>
</dbReference>
<dbReference type="SMART" id="SM00228">
    <property type="entry name" value="PDZ"/>
    <property type="match status" value="1"/>
</dbReference>
<dbReference type="SUPFAM" id="SSF50494">
    <property type="entry name" value="Trypsin-like serine proteases"/>
    <property type="match status" value="1"/>
</dbReference>
<evidence type="ECO:0000256" key="1">
    <source>
        <dbReference type="ARBA" id="ARBA00022670"/>
    </source>
</evidence>
<dbReference type="Gene3D" id="2.30.42.10">
    <property type="match status" value="1"/>
</dbReference>
<dbReference type="PROSITE" id="PS50106">
    <property type="entry name" value="PDZ"/>
    <property type="match status" value="1"/>
</dbReference>
<accession>A0A1Y6B9X3</accession>
<dbReference type="InterPro" id="IPR051201">
    <property type="entry name" value="Chloro_Bact_Ser_Proteases"/>
</dbReference>
<gene>
    <name evidence="4" type="ORF">SAMN06296036_102326</name>
</gene>
<dbReference type="SUPFAM" id="SSF50156">
    <property type="entry name" value="PDZ domain-like"/>
    <property type="match status" value="1"/>
</dbReference>
<sequence>MHLVIVLISIIFATDSYGRIYQSFADIAERAIPGVVNIRTTQYVAGRDALLDPYQFFLNGRLPRGAKTHSLGSGVIMKQSGYVITNYHVVDGAAKIDVLFAKTKKKVRAKLVGADQKTDLALLKIHQRGEARPLDFGDSDRLRVGDIVLAIGNPFGFAHTVTSGIISAKGRVIGTGPYDRFLQTDAPIHPGNSGGPLIDIRGRVIGVNTAVSAQGAGIGFAIPSNLVQSVVKDLIRHGKVIRPWLGIVGKNILAQDELGDNYDPSGVYGVIVENLIVEGPAYRAGLRIGDLIMAMDGKKIFDLNQLQRFLSQKAPASRVTLKIYRRRTGFVNLTVALSEIPATQELPQEKDLF</sequence>
<dbReference type="PRINTS" id="PR00834">
    <property type="entry name" value="PROTEASES2C"/>
</dbReference>
<dbReference type="InterPro" id="IPR009003">
    <property type="entry name" value="Peptidase_S1_PA"/>
</dbReference>
<name>A0A1Y6B9X3_9BACT</name>
<evidence type="ECO:0000259" key="3">
    <source>
        <dbReference type="PROSITE" id="PS50106"/>
    </source>
</evidence>
<proteinExistence type="predicted"/>
<dbReference type="RefSeq" id="WP_132315126.1">
    <property type="nucleotide sequence ID" value="NZ_FWZT01000002.1"/>
</dbReference>
<feature type="domain" description="PDZ" evidence="3">
    <location>
        <begin position="246"/>
        <end position="327"/>
    </location>
</feature>
<keyword evidence="1 4" id="KW-0645">Protease</keyword>
<dbReference type="InterPro" id="IPR001940">
    <property type="entry name" value="Peptidase_S1C"/>
</dbReference>
<evidence type="ECO:0000313" key="5">
    <source>
        <dbReference type="Proteomes" id="UP000192907"/>
    </source>
</evidence>
<organism evidence="4 5">
    <name type="scientific">Pseudobacteriovorax antillogorgiicola</name>
    <dbReference type="NCBI Taxonomy" id="1513793"/>
    <lineage>
        <taxon>Bacteria</taxon>
        <taxon>Pseudomonadati</taxon>
        <taxon>Bdellovibrionota</taxon>
        <taxon>Oligoflexia</taxon>
        <taxon>Oligoflexales</taxon>
        <taxon>Pseudobacteriovoracaceae</taxon>
        <taxon>Pseudobacteriovorax</taxon>
    </lineage>
</organism>
<keyword evidence="2" id="KW-0378">Hydrolase</keyword>
<dbReference type="EMBL" id="FWZT01000002">
    <property type="protein sequence ID" value="SME96949.1"/>
    <property type="molecule type" value="Genomic_DNA"/>
</dbReference>
<protein>
    <submittedName>
        <fullName evidence="4">Serine protease Do</fullName>
    </submittedName>
</protein>